<name>R1EZN8_BOTPV</name>
<dbReference type="Proteomes" id="UP000013521">
    <property type="component" value="Unassembled WGS sequence"/>
</dbReference>
<dbReference type="EMBL" id="KB915661">
    <property type="protein sequence ID" value="EOD53087.1"/>
    <property type="molecule type" value="Genomic_DNA"/>
</dbReference>
<organism evidence="1 2">
    <name type="scientific">Botryosphaeria parva (strain UCR-NP2)</name>
    <name type="common">Grapevine canker fungus</name>
    <name type="synonym">Neofusicoccum parvum</name>
    <dbReference type="NCBI Taxonomy" id="1287680"/>
    <lineage>
        <taxon>Eukaryota</taxon>
        <taxon>Fungi</taxon>
        <taxon>Dikarya</taxon>
        <taxon>Ascomycota</taxon>
        <taxon>Pezizomycotina</taxon>
        <taxon>Dothideomycetes</taxon>
        <taxon>Dothideomycetes incertae sedis</taxon>
        <taxon>Botryosphaeriales</taxon>
        <taxon>Botryosphaeriaceae</taxon>
        <taxon>Neofusicoccum</taxon>
    </lineage>
</organism>
<accession>R1EZN8</accession>
<dbReference type="KEGG" id="npa:UCRNP2_121"/>
<evidence type="ECO:0000313" key="2">
    <source>
        <dbReference type="Proteomes" id="UP000013521"/>
    </source>
</evidence>
<gene>
    <name evidence="1" type="ORF">UCRNP2_121</name>
</gene>
<protein>
    <submittedName>
        <fullName evidence="1">Uncharacterized protein</fullName>
    </submittedName>
</protein>
<reference evidence="2" key="1">
    <citation type="journal article" date="2013" name="Genome Announc.">
        <title>Draft genome sequence of Neofusicoccum parvum isolate UCR-NP2, a fungal vascular pathogen associated with grapevine cankers.</title>
        <authorList>
            <person name="Blanco-Ulate B."/>
            <person name="Rolshausen P."/>
            <person name="Cantu D."/>
        </authorList>
    </citation>
    <scope>NUCLEOTIDE SEQUENCE [LARGE SCALE GENOMIC DNA]</scope>
    <source>
        <strain evidence="2">UCR-NP2</strain>
    </source>
</reference>
<sequence>MQHTSSPGLKALRSRQKPVNRNFVTKIKDKLKKLFRREPKPSGPLERIAIFGPTWDYFIEMPAQQLHVYQQITLHPIDTPLRLEETLSL</sequence>
<dbReference type="HOGENOM" id="CLU_2454486_0_0_1"/>
<evidence type="ECO:0000313" key="1">
    <source>
        <dbReference type="EMBL" id="EOD53087.1"/>
    </source>
</evidence>
<dbReference type="AlphaFoldDB" id="R1EZN8"/>
<proteinExistence type="predicted"/>